<evidence type="ECO:0000313" key="3">
    <source>
        <dbReference type="Proteomes" id="UP000656548"/>
    </source>
</evidence>
<name>A0ABR9L3R9_9PSEU</name>
<gene>
    <name evidence="2" type="ORF">H4W30_002069</name>
</gene>
<feature type="region of interest" description="Disordered" evidence="1">
    <location>
        <begin position="1"/>
        <end position="27"/>
    </location>
</feature>
<protein>
    <submittedName>
        <fullName evidence="2">Uncharacterized protein</fullName>
    </submittedName>
</protein>
<dbReference type="RefSeq" id="WP_191334924.1">
    <property type="nucleotide sequence ID" value="NZ_JADBEJ010000003.1"/>
</dbReference>
<comment type="caution">
    <text evidence="2">The sequence shown here is derived from an EMBL/GenBank/DDBJ whole genome shotgun (WGS) entry which is preliminary data.</text>
</comment>
<evidence type="ECO:0000313" key="2">
    <source>
        <dbReference type="EMBL" id="MBE1575022.1"/>
    </source>
</evidence>
<keyword evidence="3" id="KW-1185">Reference proteome</keyword>
<evidence type="ECO:0000256" key="1">
    <source>
        <dbReference type="SAM" id="MobiDB-lite"/>
    </source>
</evidence>
<accession>A0ABR9L3R9</accession>
<proteinExistence type="predicted"/>
<dbReference type="Proteomes" id="UP000656548">
    <property type="component" value="Unassembled WGS sequence"/>
</dbReference>
<reference evidence="2 3" key="1">
    <citation type="submission" date="2020-10" db="EMBL/GenBank/DDBJ databases">
        <title>Sequencing the genomes of 1000 actinobacteria strains.</title>
        <authorList>
            <person name="Klenk H.-P."/>
        </authorList>
    </citation>
    <scope>NUCLEOTIDE SEQUENCE [LARGE SCALE GENOMIC DNA]</scope>
    <source>
        <strain evidence="2 3">DSM 46661</strain>
    </source>
</reference>
<organism evidence="2 3">
    <name type="scientific">Amycolatopsis roodepoortensis</name>
    <dbReference type="NCBI Taxonomy" id="700274"/>
    <lineage>
        <taxon>Bacteria</taxon>
        <taxon>Bacillati</taxon>
        <taxon>Actinomycetota</taxon>
        <taxon>Actinomycetes</taxon>
        <taxon>Pseudonocardiales</taxon>
        <taxon>Pseudonocardiaceae</taxon>
        <taxon>Amycolatopsis</taxon>
    </lineage>
</organism>
<sequence>MISSKCLTDPRSPRHAMPPEFEDRPDEHEHNVARIVANATETPELLGGLRLVTPYVHGVHRKVEPGDTIPLPRIEAMAHAAFLLGAQLGAMGADVRMARVERGLCAHCQRTNHYTTVRIYPLPDPRDPDAPQTVPDACACCAPGVLRAVQDASSGRAPIVVEVWHPKPESINENTDTEGDDR</sequence>
<dbReference type="EMBL" id="JADBEJ010000003">
    <property type="protein sequence ID" value="MBE1575022.1"/>
    <property type="molecule type" value="Genomic_DNA"/>
</dbReference>